<evidence type="ECO:0000313" key="12">
    <source>
        <dbReference type="Proteomes" id="UP001458880"/>
    </source>
</evidence>
<dbReference type="Pfam" id="PF07926">
    <property type="entry name" value="TPR_MLP1_2"/>
    <property type="match status" value="1"/>
</dbReference>
<feature type="coiled-coil region" evidence="6">
    <location>
        <begin position="321"/>
        <end position="387"/>
    </location>
</feature>
<feature type="compositionally biased region" description="Acidic residues" evidence="7">
    <location>
        <begin position="2196"/>
        <end position="2207"/>
    </location>
</feature>
<feature type="compositionally biased region" description="Low complexity" evidence="7">
    <location>
        <begin position="2186"/>
        <end position="2195"/>
    </location>
</feature>
<evidence type="ECO:0000256" key="3">
    <source>
        <dbReference type="ARBA" id="ARBA00019789"/>
    </source>
</evidence>
<feature type="region of interest" description="Disordered" evidence="7">
    <location>
        <begin position="1595"/>
        <end position="1614"/>
    </location>
</feature>
<dbReference type="GO" id="GO:0017056">
    <property type="term" value="F:structural constituent of nuclear pore"/>
    <property type="evidence" value="ECO:0007669"/>
    <property type="project" value="TreeGrafter"/>
</dbReference>
<feature type="coiled-coil region" evidence="6">
    <location>
        <begin position="68"/>
        <end position="137"/>
    </location>
</feature>
<feature type="compositionally biased region" description="Low complexity" evidence="7">
    <location>
        <begin position="2237"/>
        <end position="2252"/>
    </location>
</feature>
<evidence type="ECO:0000313" key="11">
    <source>
        <dbReference type="EMBL" id="KAK9736465.1"/>
    </source>
</evidence>
<dbReference type="Proteomes" id="UP001458880">
    <property type="component" value="Unassembled WGS sequence"/>
</dbReference>
<comment type="similarity">
    <text evidence="2">Belongs to the TPR family.</text>
</comment>
<dbReference type="PANTHER" id="PTHR18898:SF2">
    <property type="entry name" value="NUCLEOPROTEIN TPR"/>
    <property type="match status" value="1"/>
</dbReference>
<feature type="region of interest" description="Disordered" evidence="7">
    <location>
        <begin position="1654"/>
        <end position="1712"/>
    </location>
</feature>
<accession>A0AAW1LJF7</accession>
<gene>
    <name evidence="11" type="ORF">QE152_g12458</name>
</gene>
<feature type="compositionally biased region" description="Low complexity" evidence="7">
    <location>
        <begin position="1801"/>
        <end position="1816"/>
    </location>
</feature>
<feature type="compositionally biased region" description="Low complexity" evidence="7">
    <location>
        <begin position="1654"/>
        <end position="1663"/>
    </location>
</feature>
<comment type="caution">
    <text evidence="11">The sequence shown here is derived from an EMBL/GenBank/DDBJ whole genome shotgun (WGS) entry which is preliminary data.</text>
</comment>
<dbReference type="GO" id="GO:0006406">
    <property type="term" value="P:mRNA export from nucleus"/>
    <property type="evidence" value="ECO:0007669"/>
    <property type="project" value="TreeGrafter"/>
</dbReference>
<sequence>MLPMLSWILRRSDMTAIMEDTATRFFASVVSDEEWKAIPSEIAKKIESLTEGKFEELITSKALSETAKFNAEKTLTELKHEFETVKNENEQFKNKLDAATSTINELESQLSNTVSETTKLRETCNRLEKEVSDFRHQRNLAVDERDEFSKMLERRNAEIERTQSDLLAVTKQLEVAVTAKCEALAKSEEVAALKMTLEYKEKRIEQERNLLNQQMETLTEELRNKTDELLNMRRDNTTRCFQLETKLTEKLQELKLATDTVKTLTDTNNNLLVKIEEFNKKLQEEKEVAGKTQEAFQHEMDAQKKLASLYKDMSQEKTDLAEKLTEGFQEVKSKLDEAVEKYGELETKHKETCLAHEEILSKKNECIAMLKKELDAAQDLIENVKSESFQKEVEGLSPSAAITSKFIKSGMTMTQIYSEYSSAVEQLTTSREEVSRLQLYLNSIVQEIEDKSPYLAKQREDYEKALDTIAELTKQNDDLINDMQSLRDSASEAKRSEGVVSRENSRLKKELQDLGRQVCHLLREVEQSRAGSSSTSTDQDLSDSTSSADIITKRLVTFSDISELQANNQRLLALVRELSSKHEEVEELDLAEVAKLKSKVENMREQHADLLEQQERQAKMMNMLINQRDMYKSLYSQAVKGTGEDMINLENSSRENSSESPKRDFESQGEEKTHELEVKIENLQKELKNAKEEYDIFKKEKTANEKILLEQMEKCRADLNDMVCKNAKLTTKIETSDEMFKVLKNNTAIYKNQIEKLEERNKIYTETIAKHETSSKYLRDEAIDAQTKLARAEVLVNNFQKENLLLRDSESRLLKERESLKREAHAQNLMQTNIELIKATLERNDAESKMRLEQQLQEAHRECAALRRRLQEEQDRFRQLTEHLEKQTQTAQSRMEEEKAHAEKLRNELVSMRDDLTAKSMQVEDLSKKLKTSLFSGADSSGDSKKYRELEKMLNERQVEIESLQQKLKAAREAIDQHANVAECSEKQLVEIAEQHKKYKEAAENKIKEQDQRIKQLEEQCSELQGELSVYNDGQESAILERAQIQTAKELADAKRELDATRNEVKVLQQNLESAENKYVHEMMLHSNDLKTLTTIKEELTTAVSEIEAVKSARDKANIALEESKQCWSKQEELFTKEKEELEKRFKDLDTQNSLLLNQLQELNAQLSIVQAQTSDSNTSLSDVSFNKSLTEDDVKSSEQLLKIIKYLRQEKDIAVSKCEILEAEHARLKSQFDVIGKQLEEAKTALETERETSDVSFVTAAKHAEVLRKVETLNAITDSNRSLRIERDSLLSQVNELRARTASLEEQLAPLQEKNRELTIKAEAMQTENLTLRGEATRWRQRANMLIEKSNRTSPEDWKKLQNERESLAKQLMVERSNNTQLNAEVSNLTKEKAKLDEQLKDIRRQVAQQKEDLDRLNEEVSSLRNQVTTLNSDLAQNRADHGKLTEEHKTLTEDAIAKEAMITDLKNNLVQIRKIAKKYKTQCEEQSKELESLKQQLQESKESEIPADKQEQFRQEGRSEVEERLNELEQTHQLKLDEVNQQVTTVNDENETYKKEIENLKQTSLEKEERFKTLFKNAKDRIMTLTEQNTSLKAELSNQERQGKGTSDIDKEKAEEIERLKREKDDMQAEKQAEKERLTQEIETLTQRVNQLQRQLGLQQGSKPSTSSGPTEKSTTEPPTANIKPMSGHSTTQTQSVTIQPWRSGVEPPLASIRPMSMQLRTVAALRTGQSPSVMVPPQQVHTTGTSNIEALSSSPTSSHTDYAPATSSASSAMLGPRQVAVPPTQSSQDAEDEENNMQVQTAPQQQAVALVLPRVEPPNSASGPTQEQGTSSSSSSNTVTTTQAGHKRPREADADGCQSDENSKQQQQPKRTRVQGAAETFQSVSESGLEVEYQVPTSSQRDHEEDTEAVIVVESDEEGDGPDEGEGADDDPDDPDTEGYDMEATYVEQMNFEDAECQDVEEDEAGNEVEVIEDSSEVPNQSERQEAGVQEESAEQAQSEATSSGTDGGASCGVTVSQASTSVSVTMPSSRTRPVAPLSRQQQTHLLLPEEGGDDGIVPSTPTLFVPRRSDGFGEAVSSPNVPTSGRFTFNESGSQNNTSNEVIPEQTLEANLDDDSTGRSVPSTPLQASPQEAGPSGEEQSSHQALHTDGEIPSITVSGVGDETQQAPEGSTGDMGPPSVAGTSTETQGSEQTEEMLEGDDGVSSEGEKSITTKEGGGEEEGREAEASPSTNTRSKAGTTRGSSGSSRRSLRQTHMRGGESRSGPTPIVWADQRDNRHGESVLPIHGQHSHSESRFWSTENRSTAYNVHAQNHPKGQRGRGQGSYSPRVARRSRGRMQRPYGGGGNRF</sequence>
<feature type="region of interest" description="Disordered" evidence="7">
    <location>
        <begin position="1751"/>
        <end position="2352"/>
    </location>
</feature>
<evidence type="ECO:0000256" key="7">
    <source>
        <dbReference type="SAM" id="MobiDB-lite"/>
    </source>
</evidence>
<dbReference type="GO" id="GO:1901673">
    <property type="term" value="P:regulation of mitotic spindle assembly"/>
    <property type="evidence" value="ECO:0007669"/>
    <property type="project" value="TreeGrafter"/>
</dbReference>
<feature type="compositionally biased region" description="Low complexity" evidence="7">
    <location>
        <begin position="2017"/>
        <end position="2029"/>
    </location>
</feature>
<evidence type="ECO:0000259" key="8">
    <source>
        <dbReference type="Pfam" id="PF07926"/>
    </source>
</evidence>
<feature type="coiled-coil region" evidence="6">
    <location>
        <begin position="1281"/>
        <end position="1329"/>
    </location>
</feature>
<dbReference type="EMBL" id="JASPKY010000113">
    <property type="protein sequence ID" value="KAK9736465.1"/>
    <property type="molecule type" value="Genomic_DNA"/>
</dbReference>
<proteinExistence type="inferred from homology"/>
<dbReference type="InterPro" id="IPR012929">
    <property type="entry name" value="Nucleoprot-TPR/MLP1-2_dom"/>
</dbReference>
<feature type="region of interest" description="Disordered" evidence="7">
    <location>
        <begin position="1496"/>
        <end position="1520"/>
    </location>
</feature>
<feature type="compositionally biased region" description="Acidic residues" evidence="7">
    <location>
        <begin position="1954"/>
        <end position="1979"/>
    </location>
</feature>
<feature type="compositionally biased region" description="Basic and acidic residues" evidence="7">
    <location>
        <begin position="1501"/>
        <end position="1520"/>
    </location>
</feature>
<feature type="coiled-coil region" evidence="6">
    <location>
        <begin position="561"/>
        <end position="617"/>
    </location>
</feature>
<feature type="domain" description="NUA/TPR/MLP1-2-like" evidence="10">
    <location>
        <begin position="490"/>
        <end position="586"/>
    </location>
</feature>
<evidence type="ECO:0000256" key="5">
    <source>
        <dbReference type="ARBA" id="ARBA00023242"/>
    </source>
</evidence>
<dbReference type="GO" id="GO:0006606">
    <property type="term" value="P:protein import into nucleus"/>
    <property type="evidence" value="ECO:0007669"/>
    <property type="project" value="InterPro"/>
</dbReference>
<feature type="coiled-coil region" evidence="6">
    <location>
        <begin position="261"/>
        <end position="295"/>
    </location>
</feature>
<feature type="compositionally biased region" description="Basic and acidic residues" evidence="7">
    <location>
        <begin position="1603"/>
        <end position="1614"/>
    </location>
</feature>
<evidence type="ECO:0000256" key="6">
    <source>
        <dbReference type="SAM" id="Coils"/>
    </source>
</evidence>
<keyword evidence="12" id="KW-1185">Reference proteome</keyword>
<dbReference type="PANTHER" id="PTHR18898">
    <property type="entry name" value="NUCLEOPROTEIN TPR-RELATED"/>
    <property type="match status" value="1"/>
</dbReference>
<feature type="compositionally biased region" description="Low complexity" evidence="7">
    <location>
        <begin position="532"/>
        <end position="546"/>
    </location>
</feature>
<keyword evidence="4 6" id="KW-0175">Coiled coil</keyword>
<organism evidence="11 12">
    <name type="scientific">Popillia japonica</name>
    <name type="common">Japanese beetle</name>
    <dbReference type="NCBI Taxonomy" id="7064"/>
    <lineage>
        <taxon>Eukaryota</taxon>
        <taxon>Metazoa</taxon>
        <taxon>Ecdysozoa</taxon>
        <taxon>Arthropoda</taxon>
        <taxon>Hexapoda</taxon>
        <taxon>Insecta</taxon>
        <taxon>Pterygota</taxon>
        <taxon>Neoptera</taxon>
        <taxon>Endopterygota</taxon>
        <taxon>Coleoptera</taxon>
        <taxon>Polyphaga</taxon>
        <taxon>Scarabaeiformia</taxon>
        <taxon>Scarabaeidae</taxon>
        <taxon>Rutelinae</taxon>
        <taxon>Popillia</taxon>
    </lineage>
</organism>
<feature type="coiled-coil region" evidence="6">
    <location>
        <begin position="947"/>
        <end position="1078"/>
    </location>
</feature>
<protein>
    <recommendedName>
        <fullName evidence="3">Nucleoprotein TPR</fullName>
    </recommendedName>
</protein>
<evidence type="ECO:0000256" key="4">
    <source>
        <dbReference type="ARBA" id="ARBA00023054"/>
    </source>
</evidence>
<dbReference type="Pfam" id="PF25785">
    <property type="entry name" value="TPR"/>
    <property type="match status" value="1"/>
</dbReference>
<dbReference type="Pfam" id="PF25481">
    <property type="entry name" value="Nucleoprot-TPR"/>
    <property type="match status" value="1"/>
</dbReference>
<dbReference type="InterPro" id="IPR057577">
    <property type="entry name" value="Nucleoprot-TPR/MLP1_dom"/>
</dbReference>
<feature type="compositionally biased region" description="Polar residues" evidence="7">
    <location>
        <begin position="1664"/>
        <end position="1681"/>
    </location>
</feature>
<feature type="domain" description="Nucleoprotein TPR/MLP1-2" evidence="8">
    <location>
        <begin position="1036"/>
        <end position="1163"/>
    </location>
</feature>
<dbReference type="Gene3D" id="1.10.287.1490">
    <property type="match status" value="1"/>
</dbReference>
<feature type="compositionally biased region" description="Polar residues" evidence="7">
    <location>
        <begin position="1822"/>
        <end position="1832"/>
    </location>
</feature>
<feature type="coiled-coil region" evidence="6">
    <location>
        <begin position="1373"/>
        <end position="1435"/>
    </location>
</feature>
<feature type="region of interest" description="Disordered" evidence="7">
    <location>
        <begin position="525"/>
        <end position="546"/>
    </location>
</feature>
<feature type="compositionally biased region" description="Acidic residues" evidence="7">
    <location>
        <begin position="1917"/>
        <end position="1944"/>
    </location>
</feature>
<feature type="coiled-coil region" evidence="6">
    <location>
        <begin position="849"/>
        <end position="922"/>
    </location>
</feature>
<evidence type="ECO:0000259" key="9">
    <source>
        <dbReference type="Pfam" id="PF25481"/>
    </source>
</evidence>
<feature type="compositionally biased region" description="Polar residues" evidence="7">
    <location>
        <begin position="2299"/>
        <end position="2314"/>
    </location>
</feature>
<keyword evidence="5" id="KW-0539">Nucleus</keyword>
<evidence type="ECO:0000259" key="10">
    <source>
        <dbReference type="Pfam" id="PF25785"/>
    </source>
</evidence>
<feature type="compositionally biased region" description="Basic and acidic residues" evidence="7">
    <location>
        <begin position="652"/>
        <end position="674"/>
    </location>
</feature>
<feature type="coiled-coil region" evidence="6">
    <location>
        <begin position="455"/>
        <end position="496"/>
    </location>
</feature>
<feature type="compositionally biased region" description="Polar residues" evidence="7">
    <location>
        <begin position="2122"/>
        <end position="2134"/>
    </location>
</feature>
<feature type="coiled-coil region" evidence="6">
    <location>
        <begin position="740"/>
        <end position="802"/>
    </location>
</feature>
<feature type="domain" description="Nucleoprotein TPR/MPL1" evidence="9">
    <location>
        <begin position="194"/>
        <end position="270"/>
    </location>
</feature>
<evidence type="ECO:0000256" key="2">
    <source>
        <dbReference type="ARBA" id="ARBA00005274"/>
    </source>
</evidence>
<name>A0AAW1LJF7_POPJA</name>
<feature type="compositionally biased region" description="Low complexity" evidence="7">
    <location>
        <begin position="1833"/>
        <end position="1845"/>
    </location>
</feature>
<feature type="compositionally biased region" description="Low complexity" evidence="7">
    <location>
        <begin position="1990"/>
        <end position="2007"/>
    </location>
</feature>
<evidence type="ECO:0000256" key="1">
    <source>
        <dbReference type="ARBA" id="ARBA00004123"/>
    </source>
</evidence>
<dbReference type="InterPro" id="IPR057974">
    <property type="entry name" value="NUA/TPR/MLP1-2-like_dom"/>
</dbReference>
<dbReference type="GO" id="GO:0034399">
    <property type="term" value="C:nuclear periphery"/>
    <property type="evidence" value="ECO:0007669"/>
    <property type="project" value="UniProtKB-ARBA"/>
</dbReference>
<feature type="compositionally biased region" description="Polar residues" evidence="7">
    <location>
        <begin position="2081"/>
        <end position="2105"/>
    </location>
</feature>
<comment type="subcellular location">
    <subcellularLocation>
        <location evidence="1">Nucleus</location>
    </subcellularLocation>
</comment>
<feature type="coiled-coil region" evidence="6">
    <location>
        <begin position="1132"/>
        <end position="1173"/>
    </location>
</feature>
<feature type="region of interest" description="Disordered" evidence="7">
    <location>
        <begin position="649"/>
        <end position="674"/>
    </location>
</feature>
<dbReference type="GO" id="GO:0005643">
    <property type="term" value="C:nuclear pore"/>
    <property type="evidence" value="ECO:0007669"/>
    <property type="project" value="UniProtKB-ARBA"/>
</dbReference>
<feature type="coiled-coil region" evidence="6">
    <location>
        <begin position="197"/>
        <end position="235"/>
    </location>
</feature>
<reference evidence="11 12" key="1">
    <citation type="journal article" date="2024" name="BMC Genomics">
        <title>De novo assembly and annotation of Popillia japonica's genome with initial clues to its potential as an invasive pest.</title>
        <authorList>
            <person name="Cucini C."/>
            <person name="Boschi S."/>
            <person name="Funari R."/>
            <person name="Cardaioli E."/>
            <person name="Iannotti N."/>
            <person name="Marturano G."/>
            <person name="Paoli F."/>
            <person name="Bruttini M."/>
            <person name="Carapelli A."/>
            <person name="Frati F."/>
            <person name="Nardi F."/>
        </authorList>
    </citation>
    <scope>NUCLEOTIDE SEQUENCE [LARGE SCALE GENOMIC DNA]</scope>
    <source>
        <strain evidence="11">DMR45628</strain>
    </source>
</reference>
<feature type="compositionally biased region" description="Polar residues" evidence="7">
    <location>
        <begin position="1690"/>
        <end position="1703"/>
    </location>
</feature>
<feature type="compositionally biased region" description="Polar residues" evidence="7">
    <location>
        <begin position="1751"/>
        <end position="1774"/>
    </location>
</feature>